<dbReference type="Proteomes" id="UP000664835">
    <property type="component" value="Unassembled WGS sequence"/>
</dbReference>
<dbReference type="EMBL" id="JAGETV010000035">
    <property type="protein sequence ID" value="MBO1928311.1"/>
    <property type="molecule type" value="Genomic_DNA"/>
</dbReference>
<gene>
    <name evidence="2" type="ORF">J3998_12075</name>
</gene>
<evidence type="ECO:0000313" key="3">
    <source>
        <dbReference type="Proteomes" id="UP000664835"/>
    </source>
</evidence>
<accession>A0ABS3Q7T0</accession>
<proteinExistence type="predicted"/>
<dbReference type="RefSeq" id="WP_208150926.1">
    <property type="nucleotide sequence ID" value="NZ_JAGETV010000035.1"/>
</dbReference>
<reference evidence="2 3" key="1">
    <citation type="submission" date="2021-03" db="EMBL/GenBank/DDBJ databases">
        <title>Thiomicrorhabdus sp.nov.,novel sulfur-oxidizing bacteria isolated from coastal sediment.</title>
        <authorList>
            <person name="Liu X."/>
        </authorList>
    </citation>
    <scope>NUCLEOTIDE SEQUENCE [LARGE SCALE GENOMIC DNA]</scope>
    <source>
        <strain evidence="2 3">6S2-11</strain>
    </source>
</reference>
<feature type="region of interest" description="Disordered" evidence="1">
    <location>
        <begin position="204"/>
        <end position="236"/>
    </location>
</feature>
<feature type="compositionally biased region" description="Basic and acidic residues" evidence="1">
    <location>
        <begin position="217"/>
        <end position="226"/>
    </location>
</feature>
<protein>
    <submittedName>
        <fullName evidence="2">Uncharacterized protein</fullName>
    </submittedName>
</protein>
<evidence type="ECO:0000256" key="1">
    <source>
        <dbReference type="SAM" id="MobiDB-lite"/>
    </source>
</evidence>
<organism evidence="2 3">
    <name type="scientific">Thiomicrorhabdus marina</name>
    <dbReference type="NCBI Taxonomy" id="2818442"/>
    <lineage>
        <taxon>Bacteria</taxon>
        <taxon>Pseudomonadati</taxon>
        <taxon>Pseudomonadota</taxon>
        <taxon>Gammaproteobacteria</taxon>
        <taxon>Thiotrichales</taxon>
        <taxon>Piscirickettsiaceae</taxon>
        <taxon>Thiomicrorhabdus</taxon>
    </lineage>
</organism>
<evidence type="ECO:0000313" key="2">
    <source>
        <dbReference type="EMBL" id="MBO1928311.1"/>
    </source>
</evidence>
<keyword evidence="3" id="KW-1185">Reference proteome</keyword>
<sequence>MNQQQTQQTSHMAIWDKVCKTDPMHTRQVNQRGGYTAIDPTYQTMQATKQFGPYGSTWGLRSIEYDYALMDKGTGLVLIHAEFFYPGGSFPISNAINPTMGKSGVPDADFAKKVETNTISKALSRLGFNADVYLGQFEDQQYIEHRTQESQIEKAIDQDAERLNQTQAFESEIKELITRIEQAPTMGELQGLYILAIRKLKPKPDTINKPWTIKATKAKDSRKAELEAQQQEQETA</sequence>
<feature type="compositionally biased region" description="Low complexity" evidence="1">
    <location>
        <begin position="227"/>
        <end position="236"/>
    </location>
</feature>
<comment type="caution">
    <text evidence="2">The sequence shown here is derived from an EMBL/GenBank/DDBJ whole genome shotgun (WGS) entry which is preliminary data.</text>
</comment>
<name>A0ABS3Q7T0_9GAMM</name>